<dbReference type="HOGENOM" id="CLU_1595185_0_0_1"/>
<sequence>MPAVVNFEIDILRRIVDVAKDIQQATSGATVTANSVQPPIQLNRFKIDWSFPQPQPITSDILALGINAATADSMSDAYLRAARELEEKYECHLRGLCNDLAQNHSFADSQAASQMFGRLRSAFVSRYEQMLQTWADENKAMCRERVLKLKGQGGNADTRSRTSFNHV</sequence>
<protein>
    <recommendedName>
        <fullName evidence="3">Homeodomain transcription factor HD2</fullName>
    </recommendedName>
</protein>
<reference evidence="1 2" key="1">
    <citation type="submission" date="2014-04" db="EMBL/GenBank/DDBJ databases">
        <authorList>
            <consortium name="DOE Joint Genome Institute"/>
            <person name="Kuo A."/>
            <person name="Tarkka M."/>
            <person name="Buscot F."/>
            <person name="Kohler A."/>
            <person name="Nagy L.G."/>
            <person name="Floudas D."/>
            <person name="Copeland A."/>
            <person name="Barry K.W."/>
            <person name="Cichocki N."/>
            <person name="Veneault-Fourrey C."/>
            <person name="LaButti K."/>
            <person name="Lindquist E.A."/>
            <person name="Lipzen A."/>
            <person name="Lundell T."/>
            <person name="Morin E."/>
            <person name="Murat C."/>
            <person name="Sun H."/>
            <person name="Tunlid A."/>
            <person name="Henrissat B."/>
            <person name="Grigoriev I.V."/>
            <person name="Hibbett D.S."/>
            <person name="Martin F."/>
            <person name="Nordberg H.P."/>
            <person name="Cantor M.N."/>
            <person name="Hua S.X."/>
        </authorList>
    </citation>
    <scope>NUCLEOTIDE SEQUENCE [LARGE SCALE GENOMIC DNA]</scope>
    <source>
        <strain evidence="1 2">F 1598</strain>
    </source>
</reference>
<reference evidence="2" key="2">
    <citation type="submission" date="2015-01" db="EMBL/GenBank/DDBJ databases">
        <title>Evolutionary Origins and Diversification of the Mycorrhizal Mutualists.</title>
        <authorList>
            <consortium name="DOE Joint Genome Institute"/>
            <consortium name="Mycorrhizal Genomics Consortium"/>
            <person name="Kohler A."/>
            <person name="Kuo A."/>
            <person name="Nagy L.G."/>
            <person name="Floudas D."/>
            <person name="Copeland A."/>
            <person name="Barry K.W."/>
            <person name="Cichocki N."/>
            <person name="Veneault-Fourrey C."/>
            <person name="LaButti K."/>
            <person name="Lindquist E.A."/>
            <person name="Lipzen A."/>
            <person name="Lundell T."/>
            <person name="Morin E."/>
            <person name="Murat C."/>
            <person name="Riley R."/>
            <person name="Ohm R."/>
            <person name="Sun H."/>
            <person name="Tunlid A."/>
            <person name="Henrissat B."/>
            <person name="Grigoriev I.V."/>
            <person name="Hibbett D.S."/>
            <person name="Martin F."/>
        </authorList>
    </citation>
    <scope>NUCLEOTIDE SEQUENCE [LARGE SCALE GENOMIC DNA]</scope>
    <source>
        <strain evidence="2">F 1598</strain>
    </source>
</reference>
<dbReference type="AlphaFoldDB" id="A0A0C3ET95"/>
<keyword evidence="2" id="KW-1185">Reference proteome</keyword>
<name>A0A0C3ET95_PILCF</name>
<dbReference type="EMBL" id="KN833360">
    <property type="protein sequence ID" value="KIM71314.1"/>
    <property type="molecule type" value="Genomic_DNA"/>
</dbReference>
<proteinExistence type="predicted"/>
<evidence type="ECO:0008006" key="3">
    <source>
        <dbReference type="Google" id="ProtNLM"/>
    </source>
</evidence>
<gene>
    <name evidence="1" type="ORF">PILCRDRAFT_830421</name>
</gene>
<evidence type="ECO:0000313" key="2">
    <source>
        <dbReference type="Proteomes" id="UP000054166"/>
    </source>
</evidence>
<accession>A0A0C3ET95</accession>
<evidence type="ECO:0000313" key="1">
    <source>
        <dbReference type="EMBL" id="KIM71314.1"/>
    </source>
</evidence>
<organism evidence="1 2">
    <name type="scientific">Piloderma croceum (strain F 1598)</name>
    <dbReference type="NCBI Taxonomy" id="765440"/>
    <lineage>
        <taxon>Eukaryota</taxon>
        <taxon>Fungi</taxon>
        <taxon>Dikarya</taxon>
        <taxon>Basidiomycota</taxon>
        <taxon>Agaricomycotina</taxon>
        <taxon>Agaricomycetes</taxon>
        <taxon>Agaricomycetidae</taxon>
        <taxon>Atheliales</taxon>
        <taxon>Atheliaceae</taxon>
        <taxon>Piloderma</taxon>
    </lineage>
</organism>
<dbReference type="InParanoid" id="A0A0C3ET95"/>
<dbReference type="Proteomes" id="UP000054166">
    <property type="component" value="Unassembled WGS sequence"/>
</dbReference>
<feature type="non-terminal residue" evidence="1">
    <location>
        <position position="1"/>
    </location>
</feature>
<dbReference type="OrthoDB" id="6159439at2759"/>